<evidence type="ECO:0000313" key="5">
    <source>
        <dbReference type="Proteomes" id="UP000030765"/>
    </source>
</evidence>
<feature type="region of interest" description="Disordered" evidence="1">
    <location>
        <begin position="146"/>
        <end position="182"/>
    </location>
</feature>
<keyword evidence="5" id="KW-1185">Reference proteome</keyword>
<dbReference type="Proteomes" id="UP000030765">
    <property type="component" value="Unassembled WGS sequence"/>
</dbReference>
<dbReference type="VEuPathDB" id="VectorBase:ASIC013223"/>
<accession>A0A084W589</accession>
<reference evidence="4" key="2">
    <citation type="submission" date="2020-05" db="UniProtKB">
        <authorList>
            <consortium name="EnsemblMetazoa"/>
        </authorList>
    </citation>
    <scope>IDENTIFICATION</scope>
</reference>
<keyword evidence="2" id="KW-1133">Transmembrane helix</keyword>
<evidence type="ECO:0000313" key="3">
    <source>
        <dbReference type="EMBL" id="KFB45383.1"/>
    </source>
</evidence>
<dbReference type="OrthoDB" id="10677138at2759"/>
<proteinExistence type="predicted"/>
<keyword evidence="2" id="KW-0812">Transmembrane</keyword>
<evidence type="ECO:0000313" key="4">
    <source>
        <dbReference type="EnsemblMetazoa" id="ASIC013223-PA"/>
    </source>
</evidence>
<dbReference type="EMBL" id="ATLV01020531">
    <property type="status" value="NOT_ANNOTATED_CDS"/>
    <property type="molecule type" value="Genomic_DNA"/>
</dbReference>
<keyword evidence="2" id="KW-0472">Membrane</keyword>
<gene>
    <name evidence="3" type="ORF">ZHAS_00013223</name>
</gene>
<dbReference type="AlphaFoldDB" id="A0A084W589"/>
<feature type="region of interest" description="Disordered" evidence="1">
    <location>
        <begin position="14"/>
        <end position="69"/>
    </location>
</feature>
<evidence type="ECO:0000256" key="1">
    <source>
        <dbReference type="SAM" id="MobiDB-lite"/>
    </source>
</evidence>
<dbReference type="EMBL" id="KE525302">
    <property type="protein sequence ID" value="KFB45383.1"/>
    <property type="molecule type" value="Genomic_DNA"/>
</dbReference>
<feature type="transmembrane region" description="Helical" evidence="2">
    <location>
        <begin position="220"/>
        <end position="241"/>
    </location>
</feature>
<dbReference type="EnsemblMetazoa" id="ASIC013223-RA">
    <property type="protein sequence ID" value="ASIC013223-PA"/>
    <property type="gene ID" value="ASIC013223"/>
</dbReference>
<organism evidence="3">
    <name type="scientific">Anopheles sinensis</name>
    <name type="common">Mosquito</name>
    <dbReference type="NCBI Taxonomy" id="74873"/>
    <lineage>
        <taxon>Eukaryota</taxon>
        <taxon>Metazoa</taxon>
        <taxon>Ecdysozoa</taxon>
        <taxon>Arthropoda</taxon>
        <taxon>Hexapoda</taxon>
        <taxon>Insecta</taxon>
        <taxon>Pterygota</taxon>
        <taxon>Neoptera</taxon>
        <taxon>Endopterygota</taxon>
        <taxon>Diptera</taxon>
        <taxon>Nematocera</taxon>
        <taxon>Culicoidea</taxon>
        <taxon>Culicidae</taxon>
        <taxon>Anophelinae</taxon>
        <taxon>Anopheles</taxon>
    </lineage>
</organism>
<evidence type="ECO:0000256" key="2">
    <source>
        <dbReference type="SAM" id="Phobius"/>
    </source>
</evidence>
<name>A0A084W589_ANOSI</name>
<feature type="transmembrane region" description="Helical" evidence="2">
    <location>
        <begin position="195"/>
        <end position="214"/>
    </location>
</feature>
<reference evidence="3 5" key="1">
    <citation type="journal article" date="2014" name="BMC Genomics">
        <title>Genome sequence of Anopheles sinensis provides insight into genetics basis of mosquito competence for malaria parasites.</title>
        <authorList>
            <person name="Zhou D."/>
            <person name="Zhang D."/>
            <person name="Ding G."/>
            <person name="Shi L."/>
            <person name="Hou Q."/>
            <person name="Ye Y."/>
            <person name="Xu Y."/>
            <person name="Zhou H."/>
            <person name="Xiong C."/>
            <person name="Li S."/>
            <person name="Yu J."/>
            <person name="Hong S."/>
            <person name="Yu X."/>
            <person name="Zou P."/>
            <person name="Chen C."/>
            <person name="Chang X."/>
            <person name="Wang W."/>
            <person name="Lv Y."/>
            <person name="Sun Y."/>
            <person name="Ma L."/>
            <person name="Shen B."/>
            <person name="Zhu C."/>
        </authorList>
    </citation>
    <scope>NUCLEOTIDE SEQUENCE [LARGE SCALE GENOMIC DNA]</scope>
</reference>
<protein>
    <submittedName>
        <fullName evidence="3 4">Uncharacterized protein</fullName>
    </submittedName>
</protein>
<sequence length="248" mass="27261">MDGAASFNASAAVTIAAGDDDNEDAAGGAYRKRKPSRNPLRQAMTWRPPRPSSPSVNNSTINASMNPRIPKTYTSAAGRGTDRPLLLRILLASLLSLSRSSPLALAPFRPARPEPAGWSSEPAYRLRPCGGRRKARARRRPVVAALDSNSTCHGSARSHGDANHRQHNYNEQQGRQRPSGGSVLCRRKYHGVRKALRVVLPALLIVNMFTFLHGGKWRCYVPLDFASVSFVITATHTFYLYHNILHVT</sequence>